<evidence type="ECO:0008006" key="3">
    <source>
        <dbReference type="Google" id="ProtNLM"/>
    </source>
</evidence>
<keyword evidence="2" id="KW-1185">Reference proteome</keyword>
<reference evidence="1 2" key="1">
    <citation type="submission" date="2014-05" db="EMBL/GenBank/DDBJ databases">
        <title>De novo Genome Sequence of Spirocheata sp.</title>
        <authorList>
            <person name="Shivani Y."/>
            <person name="Subhash Y."/>
            <person name="Tushar L."/>
            <person name="Sasikala C."/>
            <person name="Ramana C.V."/>
        </authorList>
    </citation>
    <scope>NUCLEOTIDE SEQUENCE [LARGE SCALE GENOMIC DNA]</scope>
    <source>
        <strain evidence="1 2">JC230</strain>
    </source>
</reference>
<protein>
    <recommendedName>
        <fullName evidence="3">Bacterial surface antigen (D15) domain-containing protein</fullName>
    </recommendedName>
</protein>
<sequence>MNQPASARSGFIVTTLLILSILPLSPVFSQDTDPVFVIQPDLRLWGAKVDLGYQGLTLFPGTTTGIWLGLSGAYQTSHYYQHPDGTPVTQDDFSDSNPALLYTDFSQLNLQWNLGLRQELLPELLEIGLYYRGWYNNNYQDESSMALLFESDRPESLRSLTHSFSLLAALDASLEKPVTKVKSGFAAELTGEYAPGALNSLGAADFGRITLELECYLPIYESLVSGKPDFNLFSVYAGFYSITDFITGESVPYYAESSFGGLSYRDGLGGTVRGYESGRFTGDVKTAFSTELRLNLPTIIWSGLMPVALIHIDGGYETQQKQLLTSIGGGIGIDLFGLGTILVYTHYALNDLTLTGSQLTIFGLGFGLHF</sequence>
<dbReference type="Proteomes" id="UP000029692">
    <property type="component" value="Unassembled WGS sequence"/>
</dbReference>
<evidence type="ECO:0000313" key="1">
    <source>
        <dbReference type="EMBL" id="KGE73155.1"/>
    </source>
</evidence>
<name>A0A098QZ21_9SPIO</name>
<accession>A0A098QZ21</accession>
<comment type="caution">
    <text evidence="1">The sequence shown here is derived from an EMBL/GenBank/DDBJ whole genome shotgun (WGS) entry which is preliminary data.</text>
</comment>
<organism evidence="1 2">
    <name type="scientific">Spirochaeta lutea</name>
    <dbReference type="NCBI Taxonomy" id="1480694"/>
    <lineage>
        <taxon>Bacteria</taxon>
        <taxon>Pseudomonadati</taxon>
        <taxon>Spirochaetota</taxon>
        <taxon>Spirochaetia</taxon>
        <taxon>Spirochaetales</taxon>
        <taxon>Spirochaetaceae</taxon>
        <taxon>Spirochaeta</taxon>
    </lineage>
</organism>
<dbReference type="EMBL" id="JNUP01000045">
    <property type="protein sequence ID" value="KGE73155.1"/>
    <property type="molecule type" value="Genomic_DNA"/>
</dbReference>
<gene>
    <name evidence="1" type="ORF">DC28_05075</name>
</gene>
<proteinExistence type="predicted"/>
<dbReference type="RefSeq" id="WP_037546498.1">
    <property type="nucleotide sequence ID" value="NZ_JNUP01000045.1"/>
</dbReference>
<dbReference type="AlphaFoldDB" id="A0A098QZ21"/>
<evidence type="ECO:0000313" key="2">
    <source>
        <dbReference type="Proteomes" id="UP000029692"/>
    </source>
</evidence>